<dbReference type="InterPro" id="IPR011009">
    <property type="entry name" value="Kinase-like_dom_sf"/>
</dbReference>
<dbReference type="AlphaFoldDB" id="A0A167QL42"/>
<accession>A0A167QL42</accession>
<organism evidence="2 3">
    <name type="scientific">Cordyceps fumosorosea (strain ARSEF 2679)</name>
    <name type="common">Isaria fumosorosea</name>
    <dbReference type="NCBI Taxonomy" id="1081104"/>
    <lineage>
        <taxon>Eukaryota</taxon>
        <taxon>Fungi</taxon>
        <taxon>Dikarya</taxon>
        <taxon>Ascomycota</taxon>
        <taxon>Pezizomycotina</taxon>
        <taxon>Sordariomycetes</taxon>
        <taxon>Hypocreomycetidae</taxon>
        <taxon>Hypocreales</taxon>
        <taxon>Cordycipitaceae</taxon>
        <taxon>Cordyceps</taxon>
    </lineage>
</organism>
<evidence type="ECO:0000259" key="1">
    <source>
        <dbReference type="Pfam" id="PF01636"/>
    </source>
</evidence>
<dbReference type="EMBL" id="AZHB01000019">
    <property type="protein sequence ID" value="OAA57738.1"/>
    <property type="molecule type" value="Genomic_DNA"/>
</dbReference>
<sequence length="307" mass="33221">MSKSTEITDDAILRLLATANAVPKPIGQMVRSGEGGEHMVWIIDDAFVLRLRADGLDGGLLIQEKALWGVLKSVEPGFTAMPTCLGVGTWDDGRRPYGLYRKLAGVSIEDSPQSVNAATEDDLVELLKLLKKTPIEKVRAIGVVDAEPVDLLERRRLALEAWRVRLRDNGHLGRLTDVDIAQALHISDTAVNGPYTPVLLHADLKGEHIFVDPATGRLTGVIDWSDACIGHPSVDVRGLTISVGAAASARIAARAGYGGDVVARGTWTACCEAVLCLDAIVRGEDDSPEWLIRRQLRRALEKVEGEE</sequence>
<gene>
    <name evidence="2" type="ORF">ISF_06979</name>
</gene>
<reference evidence="2 3" key="1">
    <citation type="journal article" date="2016" name="Genome Biol. Evol.">
        <title>Divergent and convergent evolution of fungal pathogenicity.</title>
        <authorList>
            <person name="Shang Y."/>
            <person name="Xiao G."/>
            <person name="Zheng P."/>
            <person name="Cen K."/>
            <person name="Zhan S."/>
            <person name="Wang C."/>
        </authorList>
    </citation>
    <scope>NUCLEOTIDE SEQUENCE [LARGE SCALE GENOMIC DNA]</scope>
    <source>
        <strain evidence="2 3">ARSEF 2679</strain>
    </source>
</reference>
<dbReference type="Gene3D" id="3.90.1200.10">
    <property type="match status" value="1"/>
</dbReference>
<comment type="caution">
    <text evidence="2">The sequence shown here is derived from an EMBL/GenBank/DDBJ whole genome shotgun (WGS) entry which is preliminary data.</text>
</comment>
<dbReference type="PANTHER" id="PTHR21310">
    <property type="entry name" value="AMINOGLYCOSIDE PHOSPHOTRANSFERASE-RELATED-RELATED"/>
    <property type="match status" value="1"/>
</dbReference>
<dbReference type="RefSeq" id="XP_018702228.1">
    <property type="nucleotide sequence ID" value="XM_018850583.1"/>
</dbReference>
<keyword evidence="2" id="KW-0808">Transferase</keyword>
<dbReference type="InterPro" id="IPR051678">
    <property type="entry name" value="AGP_Transferase"/>
</dbReference>
<evidence type="ECO:0000313" key="2">
    <source>
        <dbReference type="EMBL" id="OAA57738.1"/>
    </source>
</evidence>
<dbReference type="OrthoDB" id="5598852at2759"/>
<dbReference type="GeneID" id="30023271"/>
<evidence type="ECO:0000313" key="3">
    <source>
        <dbReference type="Proteomes" id="UP000076744"/>
    </source>
</evidence>
<dbReference type="SUPFAM" id="SSF56112">
    <property type="entry name" value="Protein kinase-like (PK-like)"/>
    <property type="match status" value="1"/>
</dbReference>
<name>A0A167QL42_CORFA</name>
<dbReference type="Proteomes" id="UP000076744">
    <property type="component" value="Unassembled WGS sequence"/>
</dbReference>
<feature type="domain" description="Aminoglycoside phosphotransferase" evidence="1">
    <location>
        <begin position="39"/>
        <end position="255"/>
    </location>
</feature>
<dbReference type="GO" id="GO:0016740">
    <property type="term" value="F:transferase activity"/>
    <property type="evidence" value="ECO:0007669"/>
    <property type="project" value="UniProtKB-KW"/>
</dbReference>
<dbReference type="PANTHER" id="PTHR21310:SF15">
    <property type="entry name" value="AMINOGLYCOSIDE PHOSPHOTRANSFERASE DOMAIN-CONTAINING PROTEIN"/>
    <property type="match status" value="1"/>
</dbReference>
<proteinExistence type="predicted"/>
<dbReference type="InterPro" id="IPR002575">
    <property type="entry name" value="Aminoglycoside_PTrfase"/>
</dbReference>
<protein>
    <submittedName>
        <fullName evidence="2">Transferase</fullName>
    </submittedName>
</protein>
<keyword evidence="3" id="KW-1185">Reference proteome</keyword>
<dbReference type="Pfam" id="PF01636">
    <property type="entry name" value="APH"/>
    <property type="match status" value="1"/>
</dbReference>